<dbReference type="RefSeq" id="WP_106115981.1">
    <property type="nucleotide sequence ID" value="NZ_CP165623.1"/>
</dbReference>
<protein>
    <recommendedName>
        <fullName evidence="10">Flagellar protein FliL</fullName>
    </recommendedName>
</protein>
<keyword evidence="11" id="KW-0969">Cilium</keyword>
<dbReference type="GO" id="GO:0006935">
    <property type="term" value="P:chemotaxis"/>
    <property type="evidence" value="ECO:0007669"/>
    <property type="project" value="UniProtKB-KW"/>
</dbReference>
<evidence type="ECO:0000256" key="1">
    <source>
        <dbReference type="ARBA" id="ARBA00002254"/>
    </source>
</evidence>
<dbReference type="GO" id="GO:0009425">
    <property type="term" value="C:bacterial-type flagellum basal body"/>
    <property type="evidence" value="ECO:0007669"/>
    <property type="project" value="InterPro"/>
</dbReference>
<proteinExistence type="inferred from homology"/>
<evidence type="ECO:0000256" key="10">
    <source>
        <dbReference type="RuleBase" id="RU364125"/>
    </source>
</evidence>
<name>A0AB39WR08_9PSED</name>
<dbReference type="GO" id="GO:0071973">
    <property type="term" value="P:bacterial-type flagellum-dependent cell motility"/>
    <property type="evidence" value="ECO:0007669"/>
    <property type="project" value="InterPro"/>
</dbReference>
<evidence type="ECO:0000256" key="3">
    <source>
        <dbReference type="ARBA" id="ARBA00008281"/>
    </source>
</evidence>
<evidence type="ECO:0000256" key="4">
    <source>
        <dbReference type="ARBA" id="ARBA00022475"/>
    </source>
</evidence>
<comment type="function">
    <text evidence="1 10">Controls the rotational direction of flagella during chemotaxis.</text>
</comment>
<dbReference type="Pfam" id="PF03748">
    <property type="entry name" value="FliL"/>
    <property type="match status" value="1"/>
</dbReference>
<comment type="subcellular location">
    <subcellularLocation>
        <location evidence="10">Cell inner membrane</location>
    </subcellularLocation>
    <subcellularLocation>
        <location evidence="2">Cell membrane</location>
        <topology evidence="2">Single-pass membrane protein</topology>
    </subcellularLocation>
</comment>
<evidence type="ECO:0000256" key="6">
    <source>
        <dbReference type="ARBA" id="ARBA00022692"/>
    </source>
</evidence>
<dbReference type="InterPro" id="IPR005503">
    <property type="entry name" value="FliL"/>
</dbReference>
<dbReference type="GO" id="GO:0005886">
    <property type="term" value="C:plasma membrane"/>
    <property type="evidence" value="ECO:0007669"/>
    <property type="project" value="UniProtKB-SubCell"/>
</dbReference>
<evidence type="ECO:0000256" key="2">
    <source>
        <dbReference type="ARBA" id="ARBA00004162"/>
    </source>
</evidence>
<sequence>MLMSRVILSLVGLNTVLTVGAMAGGYLYLAPVITGKGAVVGAAAVRPISDFTFYPIEKVIVNLPGPKRERYMVLDLALQADSKLNTATFKQIEPLVRHSVISSLSQLPFDELRQLPVSDVQGRIESRLRQDFAGKSMTVPFEAVLVSKLLVQ</sequence>
<keyword evidence="11" id="KW-0282">Flagellum</keyword>
<keyword evidence="5 10" id="KW-0145">Chemotaxis</keyword>
<keyword evidence="9 10" id="KW-0472">Membrane</keyword>
<keyword evidence="6" id="KW-0812">Transmembrane</keyword>
<reference evidence="11" key="1">
    <citation type="submission" date="2024-07" db="EMBL/GenBank/DDBJ databases">
        <authorList>
            <person name="Biller S.J."/>
        </authorList>
    </citation>
    <scope>NUCLEOTIDE SEQUENCE</scope>
    <source>
        <strain evidence="11">WC2401</strain>
    </source>
</reference>
<dbReference type="AlphaFoldDB" id="A0AB39WR08"/>
<evidence type="ECO:0000256" key="8">
    <source>
        <dbReference type="ARBA" id="ARBA00022989"/>
    </source>
</evidence>
<dbReference type="EMBL" id="CP165623">
    <property type="protein sequence ID" value="XDV04200.1"/>
    <property type="molecule type" value="Genomic_DNA"/>
</dbReference>
<evidence type="ECO:0000256" key="7">
    <source>
        <dbReference type="ARBA" id="ARBA00022779"/>
    </source>
</evidence>
<keyword evidence="7 10" id="KW-0283">Flagellar rotation</keyword>
<evidence type="ECO:0000313" key="11">
    <source>
        <dbReference type="EMBL" id="XDV04200.1"/>
    </source>
</evidence>
<keyword evidence="11" id="KW-0966">Cell projection</keyword>
<keyword evidence="8" id="KW-1133">Transmembrane helix</keyword>
<evidence type="ECO:0000256" key="9">
    <source>
        <dbReference type="ARBA" id="ARBA00023136"/>
    </source>
</evidence>
<gene>
    <name evidence="11" type="primary">fliL</name>
    <name evidence="11" type="ORF">AB3G35_13990</name>
</gene>
<accession>A0AB39WR08</accession>
<comment type="similarity">
    <text evidence="3 10">Belongs to the FliL family.</text>
</comment>
<organism evidence="11">
    <name type="scientific">Pseudomonas sp. WC2401</name>
    <dbReference type="NCBI Taxonomy" id="3234143"/>
    <lineage>
        <taxon>Bacteria</taxon>
        <taxon>Pseudomonadati</taxon>
        <taxon>Pseudomonadota</taxon>
        <taxon>Gammaproteobacteria</taxon>
        <taxon>Pseudomonadales</taxon>
        <taxon>Pseudomonadaceae</taxon>
        <taxon>Pseudomonas</taxon>
    </lineage>
</organism>
<keyword evidence="10" id="KW-0997">Cell inner membrane</keyword>
<evidence type="ECO:0000256" key="5">
    <source>
        <dbReference type="ARBA" id="ARBA00022500"/>
    </source>
</evidence>
<keyword evidence="4" id="KW-1003">Cell membrane</keyword>